<organism evidence="1 2">
    <name type="scientific">Armillaria borealis</name>
    <dbReference type="NCBI Taxonomy" id="47425"/>
    <lineage>
        <taxon>Eukaryota</taxon>
        <taxon>Fungi</taxon>
        <taxon>Dikarya</taxon>
        <taxon>Basidiomycota</taxon>
        <taxon>Agaricomycotina</taxon>
        <taxon>Agaricomycetes</taxon>
        <taxon>Agaricomycetidae</taxon>
        <taxon>Agaricales</taxon>
        <taxon>Marasmiineae</taxon>
        <taxon>Physalacriaceae</taxon>
        <taxon>Armillaria</taxon>
    </lineage>
</organism>
<comment type="caution">
    <text evidence="1">The sequence shown here is derived from an EMBL/GenBank/DDBJ whole genome shotgun (WGS) entry which is preliminary data.</text>
</comment>
<evidence type="ECO:0000313" key="2">
    <source>
        <dbReference type="Proteomes" id="UP001175226"/>
    </source>
</evidence>
<gene>
    <name evidence="1" type="ORF">EV421DRAFT_1906825</name>
</gene>
<dbReference type="AlphaFoldDB" id="A0AA39MLY2"/>
<reference evidence="1" key="1">
    <citation type="submission" date="2023-06" db="EMBL/GenBank/DDBJ databases">
        <authorList>
            <consortium name="Lawrence Berkeley National Laboratory"/>
            <person name="Ahrendt S."/>
            <person name="Sahu N."/>
            <person name="Indic B."/>
            <person name="Wong-Bajracharya J."/>
            <person name="Merenyi Z."/>
            <person name="Ke H.-M."/>
            <person name="Monk M."/>
            <person name="Kocsube S."/>
            <person name="Drula E."/>
            <person name="Lipzen A."/>
            <person name="Balint B."/>
            <person name="Henrissat B."/>
            <person name="Andreopoulos B."/>
            <person name="Martin F.M."/>
            <person name="Harder C.B."/>
            <person name="Rigling D."/>
            <person name="Ford K.L."/>
            <person name="Foster G.D."/>
            <person name="Pangilinan J."/>
            <person name="Papanicolaou A."/>
            <person name="Barry K."/>
            <person name="LaButti K."/>
            <person name="Viragh M."/>
            <person name="Koriabine M."/>
            <person name="Yan M."/>
            <person name="Riley R."/>
            <person name="Champramary S."/>
            <person name="Plett K.L."/>
            <person name="Tsai I.J."/>
            <person name="Slot J."/>
            <person name="Sipos G."/>
            <person name="Plett J."/>
            <person name="Nagy L.G."/>
            <person name="Grigoriev I.V."/>
        </authorList>
    </citation>
    <scope>NUCLEOTIDE SEQUENCE</scope>
    <source>
        <strain evidence="1">FPL87.14</strain>
    </source>
</reference>
<dbReference type="EMBL" id="JAUEPT010000044">
    <property type="protein sequence ID" value="KAK0438290.1"/>
    <property type="molecule type" value="Genomic_DNA"/>
</dbReference>
<proteinExistence type="predicted"/>
<dbReference type="Proteomes" id="UP001175226">
    <property type="component" value="Unassembled WGS sequence"/>
</dbReference>
<accession>A0AA39MLY2</accession>
<sequence>MSTTHLAAYNDVFNGEPRPANPELIISSESSLWRRFKRGELFEFDCSQRHVKLEGIAFSDVDQMVHLLFCLKSFKGLSIIRVKFTTNPDSNSVRYHRGGIEHLCVDSRDCDIARPSLIRILQCLPSLTSLEFFNVVFPPVYTVSYSDDWDTLPLSHRAKPKTLTISTVEPINFRATLTCIHDTLNLQDLRVLQLKVNSSASRDDYNSCRQLFELSELLEGSENLQSLDIGFQLEKYLDKYLTKPNKLGFLRVSIHSRDSCSQQLQWLCKSLHVSSRKEKDVRILLARRQSLKDFEDFYDDWFDVGTMMTARIEIPFPVQGEAREVIKGYLTRGSKKSRYVHDQDHLGWFSKFDIQVFGSDTQSAVPPQGFHESLILQTLTAPDPYLHLRNR</sequence>
<name>A0AA39MLY2_9AGAR</name>
<protein>
    <submittedName>
        <fullName evidence="1">Uncharacterized protein</fullName>
    </submittedName>
</protein>
<evidence type="ECO:0000313" key="1">
    <source>
        <dbReference type="EMBL" id="KAK0438290.1"/>
    </source>
</evidence>
<keyword evidence="2" id="KW-1185">Reference proteome</keyword>